<dbReference type="GeneID" id="60588216"/>
<dbReference type="RefSeq" id="WP_198063118.1">
    <property type="nucleotide sequence ID" value="NZ_CP065856.1"/>
</dbReference>
<dbReference type="AlphaFoldDB" id="A0A7T3G0X7"/>
<organism evidence="1 2">
    <name type="scientific">Halosimplex litoreum</name>
    <dbReference type="NCBI Taxonomy" id="1198301"/>
    <lineage>
        <taxon>Archaea</taxon>
        <taxon>Methanobacteriati</taxon>
        <taxon>Methanobacteriota</taxon>
        <taxon>Stenosarchaea group</taxon>
        <taxon>Halobacteria</taxon>
        <taxon>Halobacteriales</taxon>
        <taxon>Haloarculaceae</taxon>
        <taxon>Halosimplex</taxon>
    </lineage>
</organism>
<name>A0A7T3G0X7_9EURY</name>
<dbReference type="EMBL" id="CP065856">
    <property type="protein sequence ID" value="QPV64345.1"/>
    <property type="molecule type" value="Genomic_DNA"/>
</dbReference>
<dbReference type="Gene3D" id="3.90.550.10">
    <property type="entry name" value="Spore Coat Polysaccharide Biosynthesis Protein SpsA, Chain A"/>
    <property type="match status" value="1"/>
</dbReference>
<evidence type="ECO:0008006" key="3">
    <source>
        <dbReference type="Google" id="ProtNLM"/>
    </source>
</evidence>
<protein>
    <recommendedName>
        <fullName evidence="3">Nucleotide-diphospho-sugar transferase</fullName>
    </recommendedName>
</protein>
<dbReference type="SUPFAM" id="SSF53448">
    <property type="entry name" value="Nucleotide-diphospho-sugar transferases"/>
    <property type="match status" value="1"/>
</dbReference>
<dbReference type="KEGG" id="hlt:I7X12_06945"/>
<reference evidence="1 2" key="1">
    <citation type="submission" date="2020-12" db="EMBL/GenBank/DDBJ databases">
        <title>Halosimplex halophilum sp. nov. and Halosimplex salinum sp. nov., two new members of the genus Halosimplex.</title>
        <authorList>
            <person name="Cui H.L."/>
        </authorList>
    </citation>
    <scope>NUCLEOTIDE SEQUENCE [LARGE SCALE GENOMIC DNA]</scope>
    <source>
        <strain evidence="1 2">YGH94</strain>
    </source>
</reference>
<proteinExistence type="predicted"/>
<evidence type="ECO:0000313" key="1">
    <source>
        <dbReference type="EMBL" id="QPV64345.1"/>
    </source>
</evidence>
<keyword evidence="2" id="KW-1185">Reference proteome</keyword>
<accession>A0A7T3G0X7</accession>
<dbReference type="OrthoDB" id="204927at2157"/>
<dbReference type="InterPro" id="IPR029044">
    <property type="entry name" value="Nucleotide-diphossugar_trans"/>
</dbReference>
<gene>
    <name evidence="1" type="ORF">I7X12_06945</name>
</gene>
<sequence length="269" mass="30655">MSRGILYIATGDQYISEVKTSAESAREHMPGIDITLITDETIDSSLFDTVQDMEGLDADFSSSNLEPGMSPYDRTLFLDTDTYLTDSVHELFDVLDDCDLAAALSPSQDSAPGVPDPWIQYNTGVVSYRSNDSVRELLTRWNELYREWRNERDIVQNQPSFLRAVYDSNVDVFTLSDHYNVRLFSPGAIHGDAKIVHGRPETGIENAAHLINKSSRWRAFYRNSYVSRYSAFKIVEDASLRYHLEKSVSERGVRQTLLEAPRYLSDRLF</sequence>
<dbReference type="Proteomes" id="UP000595001">
    <property type="component" value="Chromosome"/>
</dbReference>
<evidence type="ECO:0000313" key="2">
    <source>
        <dbReference type="Proteomes" id="UP000595001"/>
    </source>
</evidence>